<dbReference type="InterPro" id="IPR045272">
    <property type="entry name" value="ANXUR1/2-like"/>
</dbReference>
<dbReference type="PANTHER" id="PTHR27003:SF434">
    <property type="entry name" value="RECEPTOR-LIKE PROTEIN KINASE FERONIA"/>
    <property type="match status" value="1"/>
</dbReference>
<dbReference type="Proteomes" id="UP000197138">
    <property type="component" value="Unassembled WGS sequence"/>
</dbReference>
<keyword evidence="11" id="KW-0325">Glycoprotein</keyword>
<dbReference type="FunFam" id="3.30.200.20:FF:000645">
    <property type="entry name" value="Receptor-like protein kinase FERONIA"/>
    <property type="match status" value="2"/>
</dbReference>
<feature type="binding site" evidence="12">
    <location>
        <position position="513"/>
    </location>
    <ligand>
        <name>ATP</name>
        <dbReference type="ChEBI" id="CHEBI:30616"/>
    </ligand>
</feature>
<keyword evidence="2" id="KW-0723">Serine/threonine-protein kinase</keyword>
<comment type="caution">
    <text evidence="16">The sequence shown here is derived from an EMBL/GenBank/DDBJ whole genome shotgun (WGS) entry which is preliminary data.</text>
</comment>
<dbReference type="SUPFAM" id="SSF56112">
    <property type="entry name" value="Protein kinase-like (PK-like)"/>
    <property type="match status" value="2"/>
</dbReference>
<feature type="signal peptide" evidence="14">
    <location>
        <begin position="1"/>
        <end position="32"/>
    </location>
</feature>
<feature type="compositionally biased region" description="Low complexity" evidence="13">
    <location>
        <begin position="1543"/>
        <end position="1560"/>
    </location>
</feature>
<dbReference type="CDD" id="cd14066">
    <property type="entry name" value="STKc_IRAK"/>
    <property type="match status" value="2"/>
</dbReference>
<evidence type="ECO:0000256" key="7">
    <source>
        <dbReference type="ARBA" id="ARBA00022777"/>
    </source>
</evidence>
<feature type="region of interest" description="Disordered" evidence="13">
    <location>
        <begin position="1543"/>
        <end position="1563"/>
    </location>
</feature>
<keyword evidence="10" id="KW-0472">Membrane</keyword>
<keyword evidence="5 14" id="KW-0732">Signal</keyword>
<dbReference type="EMBL" id="MTKT01001287">
    <property type="protein sequence ID" value="OWM84716.1"/>
    <property type="molecule type" value="Genomic_DNA"/>
</dbReference>
<evidence type="ECO:0000256" key="5">
    <source>
        <dbReference type="ARBA" id="ARBA00022729"/>
    </source>
</evidence>
<feature type="domain" description="Protein kinase" evidence="15">
    <location>
        <begin position="484"/>
        <end position="761"/>
    </location>
</feature>
<keyword evidence="6 12" id="KW-0547">Nucleotide-binding</keyword>
<feature type="chain" id="PRO_5013188561" description="Protein kinase domain-containing protein" evidence="14">
    <location>
        <begin position="33"/>
        <end position="1580"/>
    </location>
</feature>
<dbReference type="GO" id="GO:0005886">
    <property type="term" value="C:plasma membrane"/>
    <property type="evidence" value="ECO:0007669"/>
    <property type="project" value="TreeGrafter"/>
</dbReference>
<evidence type="ECO:0000256" key="13">
    <source>
        <dbReference type="SAM" id="MobiDB-lite"/>
    </source>
</evidence>
<dbReference type="InterPro" id="IPR000719">
    <property type="entry name" value="Prot_kinase_dom"/>
</dbReference>
<dbReference type="Pfam" id="PF12819">
    <property type="entry name" value="Malectin_like"/>
    <property type="match status" value="2"/>
</dbReference>
<dbReference type="PROSITE" id="PS00107">
    <property type="entry name" value="PROTEIN_KINASE_ATP"/>
    <property type="match status" value="2"/>
</dbReference>
<dbReference type="GO" id="GO:0004714">
    <property type="term" value="F:transmembrane receptor protein tyrosine kinase activity"/>
    <property type="evidence" value="ECO:0007669"/>
    <property type="project" value="InterPro"/>
</dbReference>
<evidence type="ECO:0000256" key="10">
    <source>
        <dbReference type="ARBA" id="ARBA00023136"/>
    </source>
</evidence>
<evidence type="ECO:0000256" key="1">
    <source>
        <dbReference type="ARBA" id="ARBA00004479"/>
    </source>
</evidence>
<evidence type="ECO:0000259" key="15">
    <source>
        <dbReference type="PROSITE" id="PS50011"/>
    </source>
</evidence>
<dbReference type="PANTHER" id="PTHR27003">
    <property type="entry name" value="OS07G0166700 PROTEIN"/>
    <property type="match status" value="1"/>
</dbReference>
<feature type="binding site" evidence="12">
    <location>
        <position position="1249"/>
    </location>
    <ligand>
        <name>ATP</name>
        <dbReference type="ChEBI" id="CHEBI:30616"/>
    </ligand>
</feature>
<reference evidence="17" key="1">
    <citation type="journal article" date="2017" name="Plant J.">
        <title>The pomegranate (Punica granatum L.) genome and the genomics of punicalagin biosynthesis.</title>
        <authorList>
            <person name="Qin G."/>
            <person name="Xu C."/>
            <person name="Ming R."/>
            <person name="Tang H."/>
            <person name="Guyot R."/>
            <person name="Kramer E.M."/>
            <person name="Hu Y."/>
            <person name="Yi X."/>
            <person name="Qi Y."/>
            <person name="Xu X."/>
            <person name="Gao Z."/>
            <person name="Pan H."/>
            <person name="Jian J."/>
            <person name="Tian Y."/>
            <person name="Yue Z."/>
            <person name="Xu Y."/>
        </authorList>
    </citation>
    <scope>NUCLEOTIDE SEQUENCE [LARGE SCALE GENOMIC DNA]</scope>
    <source>
        <strain evidence="17">cv. Dabenzi</strain>
    </source>
</reference>
<dbReference type="PROSITE" id="PS50011">
    <property type="entry name" value="PROTEIN_KINASE_DOM"/>
    <property type="match status" value="2"/>
</dbReference>
<dbReference type="GO" id="GO:0004674">
    <property type="term" value="F:protein serine/threonine kinase activity"/>
    <property type="evidence" value="ECO:0007669"/>
    <property type="project" value="UniProtKB-KW"/>
</dbReference>
<accession>A0A218XJ17</accession>
<keyword evidence="4" id="KW-0812">Transmembrane</keyword>
<evidence type="ECO:0000256" key="2">
    <source>
        <dbReference type="ARBA" id="ARBA00022527"/>
    </source>
</evidence>
<evidence type="ECO:0000313" key="16">
    <source>
        <dbReference type="EMBL" id="OWM84716.1"/>
    </source>
</evidence>
<evidence type="ECO:0000256" key="12">
    <source>
        <dbReference type="PROSITE-ProRule" id="PRU10141"/>
    </source>
</evidence>
<evidence type="ECO:0000256" key="4">
    <source>
        <dbReference type="ARBA" id="ARBA00022692"/>
    </source>
</evidence>
<protein>
    <recommendedName>
        <fullName evidence="15">Protein kinase domain-containing protein</fullName>
    </recommendedName>
</protein>
<name>A0A218XJ17_PUNGR</name>
<evidence type="ECO:0000256" key="9">
    <source>
        <dbReference type="ARBA" id="ARBA00022989"/>
    </source>
</evidence>
<dbReference type="Gene3D" id="2.60.120.430">
    <property type="entry name" value="Galactose-binding lectin"/>
    <property type="match status" value="2"/>
</dbReference>
<keyword evidence="9" id="KW-1133">Transmembrane helix</keyword>
<dbReference type="InterPro" id="IPR024788">
    <property type="entry name" value="Malectin-like_Carb-bd_dom"/>
</dbReference>
<dbReference type="InterPro" id="IPR001245">
    <property type="entry name" value="Ser-Thr/Tyr_kinase_cat_dom"/>
</dbReference>
<evidence type="ECO:0000256" key="8">
    <source>
        <dbReference type="ARBA" id="ARBA00022840"/>
    </source>
</evidence>
<keyword evidence="3" id="KW-0808">Transferase</keyword>
<dbReference type="GO" id="GO:0009506">
    <property type="term" value="C:plasmodesma"/>
    <property type="evidence" value="ECO:0007669"/>
    <property type="project" value="TreeGrafter"/>
</dbReference>
<dbReference type="SMART" id="SM00220">
    <property type="entry name" value="S_TKc"/>
    <property type="match status" value="2"/>
</dbReference>
<dbReference type="FunFam" id="2.60.120.430:FF:000003">
    <property type="entry name" value="FERONIA receptor-like kinase"/>
    <property type="match status" value="2"/>
</dbReference>
<dbReference type="InterPro" id="IPR008271">
    <property type="entry name" value="Ser/Thr_kinase_AS"/>
</dbReference>
<sequence length="1580" mass="174105">MKKRYLLRTTHPPPSPLLAAILLLQLCRCSSAYSPVDKIFINCGSTTDDSDNQGRLWIGDDDQKYAPLDHQTSLTSKAKDQPSDVPQIPYTTARVSRSEFSYSFPVTAGPKFVRLYFFPFDYNQNFSRSDAFFSVSSGPYTLLRNFSALLVADYLRRPQFSKEFCVVVEDNQRLNLTFTPGTDGPAAYALINGIEIVSMPPELYYGNGTVDGSREVGFVDNNGFLTLSHTNALETVYRINVGGSTIDPKDDTGMFRSWTGPDDDYLTEDLSSVLPVNWTIPLVFDHIPELPLQEHHHHIQFNLVADSMADVIEWTGGRGIPIYKDYAVGIYAQTSKKSNLTVSLHTGPEKYSVYADALLNGIEVFKISDYNGNLAGPNPDPIRVLDPLQQQPERSSSSGGISKNVIAAIAGGSVSGALVLGLLCFLTFWKRRSSKASTYTDKTSLWGPLSYTTTKSTKTQDSSLPADLCRQFSLAEIKAATSGFDEIFIIGVGGFGNVYKGYVDGGSTTVAIKRLNPGSQQGAREFTTEIEMLSQLRHLHLVSLIGYCNDGGEMILVYDYMSHGTLRDHLYNTENAPLSWKQRLDICIGAARGLHYLHTGTKNMIIHRDMKTTNILLDDKWVAKVSDFGLSKIGPTNMPNSKDHVTTVVKGTFGYMDPEYLRRQQLTEKSDLYSFGVVLFEVLCARPPVNRTMEKKQISLASWAQSCYRNGTLGKIMDPNLRGRIAPECLKKFAEIAMSCLQDEGALRPSMNDVVWGLEFALQLQENAEGMTPKAAVTMCGAINEDEVPLNWTPSDSGGDFGQFISSGSQKSSMMTTTTSSSMSNDSQNFTGAVFSEIMNPQGRPKFVRLHFFPSNYEVQNFSPSDALFSVSSGPYSLLRNFSASLVADYLGNRHFFKEFCVVVEDNQRLNLTFTPGTDGPAAYALINGIEIVSMPPELYYGNGTVDGSREVGFVDNNGFLTLSHTNALETVYRINVGGSTIDPKDDTGMFRSWTGPDDDYLTEDLSSVLPVNWTIPLVFDHIPELPLQEHHHHIQFNLVADSMADVIEWTGGRGIPIYKDYAVGIYAQTSKKSNLTVSLHTGPEKYSVYADALLNGIEVFKISDYNGNLAGPNPDPIRVLDPLQQQPERSSSSGGISKNVIAAIAGGSVSGALVLGLLCFLTFWKRRSSKASTYTDKTSLWGPLSYTTTKSTKTQDSSLPADLCRQFSLAEIKAATSGFDEIFIIGVGGFGNVYKGYVDGGSTTVAIKRLNPGSQQGAREFTTEIEMLSQLRHLHLVSLIGYCNDGGEMILVYDYMSHGTLRDHLYNTENAPLSWKQRLDICIGAARGLHYLHTGTKNMIIHRDMKTTNILLDDKWVAKVSDFGLSKIGPTNMPNSKDHVTTVVKGTFGYMDPEYLRRQQLTEKSDLYSFGVVLFEVLCARPPVSRTMEKKQISLASWAQSCYRNGTLGKIMDPNLRGRIAPECLKKFAEIAMSCLQDEGALRPSMNDVVWGLEFALQLQENAEGMTPKAAVTMCGAINEDEVPLNWTPSDSGGDFGQFISSGSQKSSMMTTTTSSSMSNDSQNFTGAVFSEIMNPQGR</sequence>
<dbReference type="GO" id="GO:0005524">
    <property type="term" value="F:ATP binding"/>
    <property type="evidence" value="ECO:0007669"/>
    <property type="project" value="UniProtKB-UniRule"/>
</dbReference>
<dbReference type="InterPro" id="IPR011009">
    <property type="entry name" value="Kinase-like_dom_sf"/>
</dbReference>
<evidence type="ECO:0000256" key="6">
    <source>
        <dbReference type="ARBA" id="ARBA00022741"/>
    </source>
</evidence>
<gene>
    <name evidence="16" type="ORF">CDL15_Pgr027503</name>
</gene>
<dbReference type="FunFam" id="1.10.510.10:FF:000252">
    <property type="entry name" value="Receptor-like protein kinase FERONIA"/>
    <property type="match status" value="2"/>
</dbReference>
<evidence type="ECO:0000256" key="11">
    <source>
        <dbReference type="ARBA" id="ARBA00023180"/>
    </source>
</evidence>
<dbReference type="Gene3D" id="1.10.510.10">
    <property type="entry name" value="Transferase(Phosphotransferase) domain 1"/>
    <property type="match status" value="2"/>
</dbReference>
<organism evidence="16 17">
    <name type="scientific">Punica granatum</name>
    <name type="common">Pomegranate</name>
    <dbReference type="NCBI Taxonomy" id="22663"/>
    <lineage>
        <taxon>Eukaryota</taxon>
        <taxon>Viridiplantae</taxon>
        <taxon>Streptophyta</taxon>
        <taxon>Embryophyta</taxon>
        <taxon>Tracheophyta</taxon>
        <taxon>Spermatophyta</taxon>
        <taxon>Magnoliopsida</taxon>
        <taxon>eudicotyledons</taxon>
        <taxon>Gunneridae</taxon>
        <taxon>Pentapetalae</taxon>
        <taxon>rosids</taxon>
        <taxon>malvids</taxon>
        <taxon>Myrtales</taxon>
        <taxon>Lythraceae</taxon>
        <taxon>Punica</taxon>
    </lineage>
</organism>
<evidence type="ECO:0000313" key="17">
    <source>
        <dbReference type="Proteomes" id="UP000197138"/>
    </source>
</evidence>
<dbReference type="PROSITE" id="PS00108">
    <property type="entry name" value="PROTEIN_KINASE_ST"/>
    <property type="match status" value="2"/>
</dbReference>
<dbReference type="InterPro" id="IPR017441">
    <property type="entry name" value="Protein_kinase_ATP_BS"/>
</dbReference>
<dbReference type="Pfam" id="PF07714">
    <property type="entry name" value="PK_Tyr_Ser-Thr"/>
    <property type="match status" value="2"/>
</dbReference>
<comment type="subcellular location">
    <subcellularLocation>
        <location evidence="1">Membrane</location>
        <topology evidence="1">Single-pass type I membrane protein</topology>
    </subcellularLocation>
</comment>
<feature type="domain" description="Protein kinase" evidence="15">
    <location>
        <begin position="1220"/>
        <end position="1497"/>
    </location>
</feature>
<proteinExistence type="predicted"/>
<dbReference type="Gene3D" id="3.30.200.20">
    <property type="entry name" value="Phosphorylase Kinase, domain 1"/>
    <property type="match status" value="2"/>
</dbReference>
<evidence type="ECO:0000256" key="3">
    <source>
        <dbReference type="ARBA" id="ARBA00022679"/>
    </source>
</evidence>
<keyword evidence="8 12" id="KW-0067">ATP-binding</keyword>
<evidence type="ECO:0000256" key="14">
    <source>
        <dbReference type="SAM" id="SignalP"/>
    </source>
</evidence>
<keyword evidence="7" id="KW-0418">Kinase</keyword>